<reference evidence="3 4" key="1">
    <citation type="journal article" date="2013" name="Genome Biol.">
        <title>Genome of Acanthamoeba castellanii highlights extensive lateral gene transfer and early evolution of tyrosine kinase signaling.</title>
        <authorList>
            <person name="Clarke M."/>
            <person name="Lohan A.J."/>
            <person name="Liu B."/>
            <person name="Lagkouvardos I."/>
            <person name="Roy S."/>
            <person name="Zafar N."/>
            <person name="Bertelli C."/>
            <person name="Schilde C."/>
            <person name="Kianianmomeni A."/>
            <person name="Burglin T.R."/>
            <person name="Frech C."/>
            <person name="Turcotte B."/>
            <person name="Kopec K.O."/>
            <person name="Synnott J.M."/>
            <person name="Choo C."/>
            <person name="Paponov I."/>
            <person name="Finkler A."/>
            <person name="Soon Heng Tan C."/>
            <person name="Hutchins A.P."/>
            <person name="Weinmeier T."/>
            <person name="Rattei T."/>
            <person name="Chu J.S."/>
            <person name="Gimenez G."/>
            <person name="Irimia M."/>
            <person name="Rigden D.J."/>
            <person name="Fitzpatrick D.A."/>
            <person name="Lorenzo-Morales J."/>
            <person name="Bateman A."/>
            <person name="Chiu C.H."/>
            <person name="Tang P."/>
            <person name="Hegemann P."/>
            <person name="Fromm H."/>
            <person name="Raoult D."/>
            <person name="Greub G."/>
            <person name="Miranda-Saavedra D."/>
            <person name="Chen N."/>
            <person name="Nash P."/>
            <person name="Ginger M.L."/>
            <person name="Horn M."/>
            <person name="Schaap P."/>
            <person name="Caler L."/>
            <person name="Loftus B."/>
        </authorList>
    </citation>
    <scope>NUCLEOTIDE SEQUENCE [LARGE SCALE GENOMIC DNA]</scope>
    <source>
        <strain evidence="3 4">Neff</strain>
    </source>
</reference>
<name>L8GVM3_ACACF</name>
<dbReference type="Proteomes" id="UP000011083">
    <property type="component" value="Unassembled WGS sequence"/>
</dbReference>
<evidence type="ECO:0000259" key="2">
    <source>
        <dbReference type="PROSITE" id="PS51471"/>
    </source>
</evidence>
<dbReference type="InterPro" id="IPR027450">
    <property type="entry name" value="AlkB-like"/>
</dbReference>
<feature type="region of interest" description="Disordered" evidence="1">
    <location>
        <begin position="23"/>
        <end position="44"/>
    </location>
</feature>
<feature type="compositionally biased region" description="Low complexity" evidence="1">
    <location>
        <begin position="23"/>
        <end position="36"/>
    </location>
</feature>
<sequence length="302" mass="32963">MDAAPRPPATGKRKQSSLLAFFPAASTAPSPSAAAPKKSKTTREPALRFVREHGWKKVKQETSSEVDGCVVYEDGEGGRLRYWPAFLPNDEATRLYDHLRTSTAWSQGHGRTATSSPTASATASPTTAESPGPSYVNAQGARVSTPRMQKHYGRGIAGGSKFRCGYREWPADVWALKARVETAADRSFNFVLLNFYRDQDDYMSPHTDAGQFLGSNPAIGSLSLGAARRFVLHYADRTAKPAVPRFELPLAHGSLLVMAGSTQHRWLHSVPKQRALAAGRINLTFRFVLDAFGDDDRGIASQ</sequence>
<dbReference type="RefSeq" id="XP_004338114.1">
    <property type="nucleotide sequence ID" value="XM_004338066.1"/>
</dbReference>
<dbReference type="GeneID" id="14916775"/>
<dbReference type="STRING" id="1257118.L8GVM3"/>
<organism evidence="3 4">
    <name type="scientific">Acanthamoeba castellanii (strain ATCC 30010 / Neff)</name>
    <dbReference type="NCBI Taxonomy" id="1257118"/>
    <lineage>
        <taxon>Eukaryota</taxon>
        <taxon>Amoebozoa</taxon>
        <taxon>Discosea</taxon>
        <taxon>Longamoebia</taxon>
        <taxon>Centramoebida</taxon>
        <taxon>Acanthamoebidae</taxon>
        <taxon>Acanthamoeba</taxon>
    </lineage>
</organism>
<dbReference type="GO" id="GO:0006307">
    <property type="term" value="P:DNA alkylation repair"/>
    <property type="evidence" value="ECO:0007669"/>
    <property type="project" value="InterPro"/>
</dbReference>
<protein>
    <submittedName>
        <fullName evidence="3">Alkylated DNA repair protein</fullName>
    </submittedName>
</protein>
<dbReference type="InterPro" id="IPR032854">
    <property type="entry name" value="ALKBH3"/>
</dbReference>
<dbReference type="AlphaFoldDB" id="L8GVM3"/>
<gene>
    <name evidence="3" type="ORF">ACA1_331240</name>
</gene>
<dbReference type="SUPFAM" id="SSF51197">
    <property type="entry name" value="Clavaminate synthase-like"/>
    <property type="match status" value="1"/>
</dbReference>
<feature type="region of interest" description="Disordered" evidence="1">
    <location>
        <begin position="106"/>
        <end position="139"/>
    </location>
</feature>
<evidence type="ECO:0000313" key="3">
    <source>
        <dbReference type="EMBL" id="ELR16101.1"/>
    </source>
</evidence>
<dbReference type="Gene3D" id="2.60.120.590">
    <property type="entry name" value="Alpha-ketoglutarate-dependent dioxygenase AlkB-like"/>
    <property type="match status" value="1"/>
</dbReference>
<dbReference type="KEGG" id="acan:ACA1_331240"/>
<dbReference type="EMBL" id="KB008009">
    <property type="protein sequence ID" value="ELR16101.1"/>
    <property type="molecule type" value="Genomic_DNA"/>
</dbReference>
<proteinExistence type="predicted"/>
<accession>L8GVM3</accession>
<dbReference type="InterPro" id="IPR037151">
    <property type="entry name" value="AlkB-like_sf"/>
</dbReference>
<dbReference type="InterPro" id="IPR005123">
    <property type="entry name" value="Oxoglu/Fe-dep_dioxygenase_dom"/>
</dbReference>
<feature type="domain" description="Fe2OG dioxygenase" evidence="2">
    <location>
        <begin position="187"/>
        <end position="289"/>
    </location>
</feature>
<dbReference type="Pfam" id="PF13532">
    <property type="entry name" value="2OG-FeII_Oxy_2"/>
    <property type="match status" value="1"/>
</dbReference>
<evidence type="ECO:0000313" key="4">
    <source>
        <dbReference type="Proteomes" id="UP000011083"/>
    </source>
</evidence>
<dbReference type="VEuPathDB" id="AmoebaDB:ACA1_331240"/>
<dbReference type="PROSITE" id="PS51471">
    <property type="entry name" value="FE2OG_OXY"/>
    <property type="match status" value="1"/>
</dbReference>
<dbReference type="PANTHER" id="PTHR31212:SF4">
    <property type="entry name" value="ALPHA-KETOGLUTARATE-DEPENDENT DIOXYGENASE ALKB HOMOLOG 3"/>
    <property type="match status" value="1"/>
</dbReference>
<keyword evidence="4" id="KW-1185">Reference proteome</keyword>
<dbReference type="OrthoDB" id="445341at2759"/>
<dbReference type="GO" id="GO:0051213">
    <property type="term" value="F:dioxygenase activity"/>
    <property type="evidence" value="ECO:0007669"/>
    <property type="project" value="InterPro"/>
</dbReference>
<dbReference type="PANTHER" id="PTHR31212">
    <property type="entry name" value="ALPHA-KETOGLUTARATE-DEPENDENT DIOXYGENASE ALKB HOMOLOG 3"/>
    <property type="match status" value="1"/>
</dbReference>
<evidence type="ECO:0000256" key="1">
    <source>
        <dbReference type="SAM" id="MobiDB-lite"/>
    </source>
</evidence>
<feature type="compositionally biased region" description="Low complexity" evidence="1">
    <location>
        <begin position="112"/>
        <end position="134"/>
    </location>
</feature>